<dbReference type="InterPro" id="IPR036291">
    <property type="entry name" value="NAD(P)-bd_dom_sf"/>
</dbReference>
<sequence length="290" mass="30975">MAAVQVCDAILEGMKDKVVLITGGGSGIGKATAELCLKHGATVIIGDLNSLPSDLETSENLKFIQLDVCSWESQLGAFLQVEDWFGRIDHVFANAGIGPTTDFLNDNLDENGHLTPPDLRTINVNLLGVISTVRLAAYYIQKNSAHRASGELGSIVVNASTASFQNFSAGDYTVTKHGVLGLIHGIGHQLEGKVRLNAVAPSWTATKMIDAAFIEGLGVGVQRPEVVAKSVALLFNGQQRHGDVIYSWEGKYREVNKAEGGFLAAADGILVNSANEEYVVKKLREAKMIG</sequence>
<keyword evidence="2" id="KW-0521">NADP</keyword>
<accession>A0ABQ8WNC5</accession>
<evidence type="ECO:0000256" key="3">
    <source>
        <dbReference type="ARBA" id="ARBA00023002"/>
    </source>
</evidence>
<dbReference type="Proteomes" id="UP001220256">
    <property type="component" value="Unassembled WGS sequence"/>
</dbReference>
<dbReference type="SUPFAM" id="SSF51735">
    <property type="entry name" value="NAD(P)-binding Rossmann-fold domains"/>
    <property type="match status" value="1"/>
</dbReference>
<dbReference type="InterPro" id="IPR020904">
    <property type="entry name" value="Sc_DH/Rdtase_CS"/>
</dbReference>
<proteinExistence type="inferred from homology"/>
<dbReference type="PANTHER" id="PTHR43180:SF11">
    <property type="entry name" value="NAD(P)-BINDING PROTEIN"/>
    <property type="match status" value="1"/>
</dbReference>
<protein>
    <submittedName>
        <fullName evidence="4">Uncharacterized protein</fullName>
    </submittedName>
</protein>
<comment type="similarity">
    <text evidence="1">Belongs to the short-chain dehydrogenases/reductases (SDR) family.</text>
</comment>
<organism evidence="4 5">
    <name type="scientific">Penicillium chrysogenum</name>
    <name type="common">Penicillium notatum</name>
    <dbReference type="NCBI Taxonomy" id="5076"/>
    <lineage>
        <taxon>Eukaryota</taxon>
        <taxon>Fungi</taxon>
        <taxon>Dikarya</taxon>
        <taxon>Ascomycota</taxon>
        <taxon>Pezizomycotina</taxon>
        <taxon>Eurotiomycetes</taxon>
        <taxon>Eurotiomycetidae</taxon>
        <taxon>Eurotiales</taxon>
        <taxon>Aspergillaceae</taxon>
        <taxon>Penicillium</taxon>
        <taxon>Penicillium chrysogenum species complex</taxon>
    </lineage>
</organism>
<dbReference type="Gene3D" id="3.40.50.720">
    <property type="entry name" value="NAD(P)-binding Rossmann-like Domain"/>
    <property type="match status" value="1"/>
</dbReference>
<dbReference type="PROSITE" id="PS00061">
    <property type="entry name" value="ADH_SHORT"/>
    <property type="match status" value="1"/>
</dbReference>
<reference evidence="4 5" key="1">
    <citation type="journal article" date="2023" name="IMA Fungus">
        <title>Comparative genomic study of the Penicillium genus elucidates a diverse pangenome and 15 lateral gene transfer events.</title>
        <authorList>
            <person name="Petersen C."/>
            <person name="Sorensen T."/>
            <person name="Nielsen M.R."/>
            <person name="Sondergaard T.E."/>
            <person name="Sorensen J.L."/>
            <person name="Fitzpatrick D.A."/>
            <person name="Frisvad J.C."/>
            <person name="Nielsen K.L."/>
        </authorList>
    </citation>
    <scope>NUCLEOTIDE SEQUENCE [LARGE SCALE GENOMIC DNA]</scope>
    <source>
        <strain evidence="4 5">IBT 3361</strain>
    </source>
</reference>
<dbReference type="PANTHER" id="PTHR43180">
    <property type="entry name" value="3-OXOACYL-(ACYL-CARRIER-PROTEIN) REDUCTASE (AFU_ORTHOLOGUE AFUA_6G11210)"/>
    <property type="match status" value="1"/>
</dbReference>
<keyword evidence="5" id="KW-1185">Reference proteome</keyword>
<dbReference type="InterPro" id="IPR002347">
    <property type="entry name" value="SDR_fam"/>
</dbReference>
<evidence type="ECO:0000256" key="1">
    <source>
        <dbReference type="ARBA" id="ARBA00006484"/>
    </source>
</evidence>
<comment type="caution">
    <text evidence="4">The sequence shown here is derived from an EMBL/GenBank/DDBJ whole genome shotgun (WGS) entry which is preliminary data.</text>
</comment>
<keyword evidence="3" id="KW-0560">Oxidoreductase</keyword>
<evidence type="ECO:0000313" key="4">
    <source>
        <dbReference type="EMBL" id="KAJ5274224.1"/>
    </source>
</evidence>
<dbReference type="Pfam" id="PF00106">
    <property type="entry name" value="adh_short"/>
    <property type="match status" value="1"/>
</dbReference>
<evidence type="ECO:0000313" key="5">
    <source>
        <dbReference type="Proteomes" id="UP001220256"/>
    </source>
</evidence>
<name>A0ABQ8WNC5_PENCH</name>
<evidence type="ECO:0000256" key="2">
    <source>
        <dbReference type="ARBA" id="ARBA00022857"/>
    </source>
</evidence>
<dbReference type="PRINTS" id="PR00081">
    <property type="entry name" value="GDHRDH"/>
</dbReference>
<gene>
    <name evidence="4" type="ORF">N7505_002769</name>
</gene>
<dbReference type="EMBL" id="JAPVEB010000002">
    <property type="protein sequence ID" value="KAJ5274224.1"/>
    <property type="molecule type" value="Genomic_DNA"/>
</dbReference>